<dbReference type="InterPro" id="IPR036390">
    <property type="entry name" value="WH_DNA-bd_sf"/>
</dbReference>
<comment type="similarity">
    <text evidence="1">Belongs to the LysR transcriptional regulatory family.</text>
</comment>
<dbReference type="EMBL" id="QYUK01000011">
    <property type="protein sequence ID" value="RJF88261.1"/>
    <property type="molecule type" value="Genomic_DNA"/>
</dbReference>
<accession>A0A418WE18</accession>
<dbReference type="AlphaFoldDB" id="A0A418WE18"/>
<dbReference type="Gene3D" id="1.10.10.10">
    <property type="entry name" value="Winged helix-like DNA-binding domain superfamily/Winged helix DNA-binding domain"/>
    <property type="match status" value="1"/>
</dbReference>
<dbReference type="Pfam" id="PF00126">
    <property type="entry name" value="HTH_1"/>
    <property type="match status" value="1"/>
</dbReference>
<dbReference type="PANTHER" id="PTHR30537:SF10">
    <property type="entry name" value="TRANSCRIPTIONAL REGULATOR-RELATED"/>
    <property type="match status" value="1"/>
</dbReference>
<dbReference type="Gene3D" id="3.40.190.290">
    <property type="match status" value="1"/>
</dbReference>
<dbReference type="InterPro" id="IPR005119">
    <property type="entry name" value="LysR_subst-bd"/>
</dbReference>
<dbReference type="GO" id="GO:0043565">
    <property type="term" value="F:sequence-specific DNA binding"/>
    <property type="evidence" value="ECO:0007669"/>
    <property type="project" value="TreeGrafter"/>
</dbReference>
<evidence type="ECO:0000256" key="3">
    <source>
        <dbReference type="ARBA" id="ARBA00023125"/>
    </source>
</evidence>
<evidence type="ECO:0000256" key="2">
    <source>
        <dbReference type="ARBA" id="ARBA00023015"/>
    </source>
</evidence>
<dbReference type="PRINTS" id="PR00039">
    <property type="entry name" value="HTHLYSR"/>
</dbReference>
<dbReference type="Pfam" id="PF03466">
    <property type="entry name" value="LysR_substrate"/>
    <property type="match status" value="1"/>
</dbReference>
<dbReference type="FunFam" id="1.10.10.10:FF:000001">
    <property type="entry name" value="LysR family transcriptional regulator"/>
    <property type="match status" value="1"/>
</dbReference>
<keyword evidence="2" id="KW-0805">Transcription regulation</keyword>
<dbReference type="CDD" id="cd08422">
    <property type="entry name" value="PBP2_CrgA_like"/>
    <property type="match status" value="1"/>
</dbReference>
<dbReference type="GO" id="GO:0006351">
    <property type="term" value="P:DNA-templated transcription"/>
    <property type="evidence" value="ECO:0007669"/>
    <property type="project" value="TreeGrafter"/>
</dbReference>
<evidence type="ECO:0000256" key="1">
    <source>
        <dbReference type="ARBA" id="ARBA00009437"/>
    </source>
</evidence>
<dbReference type="SUPFAM" id="SSF46785">
    <property type="entry name" value="Winged helix' DNA-binding domain"/>
    <property type="match status" value="1"/>
</dbReference>
<sequence>MSVAFSQEVARPFGCGARDPSRLSGGREDTPMTPWDGVHEFVHVVEIGSFTRAADVLGVSKSFISKQVTDLENRLGVRLLQRTTRQVSLTPEGEVFYRHCREMADAFTRAQGQVSEMQEKPTGLLRIALNNTYGVEFMATSVAEFASTYDKLTVEVVTSLTDSDLVGDSYDVIIRYGQQEDSSLYARPIGHQSFCLCATPAYFKKHGRPKNLADLKEHNCLTNRTGYWQFNSAGGTMKVRVNGTWKCDDGSGILAAARCGLGLAQLPVVFVRKELRTGQLVALDEDWTFYDRDVWVVYGHKQNLSLKVQLLLNFLTQRFEKMQQRPQRFVLPAEWQDFE</sequence>
<keyword evidence="4" id="KW-0804">Transcription</keyword>
<comment type="caution">
    <text evidence="6">The sequence shown here is derived from an EMBL/GenBank/DDBJ whole genome shotgun (WGS) entry which is preliminary data.</text>
</comment>
<dbReference type="Proteomes" id="UP000284605">
    <property type="component" value="Unassembled WGS sequence"/>
</dbReference>
<dbReference type="GO" id="GO:0003700">
    <property type="term" value="F:DNA-binding transcription factor activity"/>
    <property type="evidence" value="ECO:0007669"/>
    <property type="project" value="InterPro"/>
</dbReference>
<reference evidence="6 7" key="1">
    <citation type="submission" date="2018-09" db="EMBL/GenBank/DDBJ databases">
        <authorList>
            <person name="Zhu H."/>
        </authorList>
    </citation>
    <scope>NUCLEOTIDE SEQUENCE [LARGE SCALE GENOMIC DNA]</scope>
    <source>
        <strain evidence="6 7">K1W22B-8</strain>
    </source>
</reference>
<gene>
    <name evidence="6" type="ORF">D3874_15605</name>
</gene>
<dbReference type="InterPro" id="IPR000847">
    <property type="entry name" value="LysR_HTH_N"/>
</dbReference>
<evidence type="ECO:0000259" key="5">
    <source>
        <dbReference type="PROSITE" id="PS50931"/>
    </source>
</evidence>
<name>A0A418WE18_9PROT</name>
<evidence type="ECO:0000256" key="4">
    <source>
        <dbReference type="ARBA" id="ARBA00023163"/>
    </source>
</evidence>
<dbReference type="PANTHER" id="PTHR30537">
    <property type="entry name" value="HTH-TYPE TRANSCRIPTIONAL REGULATOR"/>
    <property type="match status" value="1"/>
</dbReference>
<organism evidence="6 7">
    <name type="scientific">Oleomonas cavernae</name>
    <dbReference type="NCBI Taxonomy" id="2320859"/>
    <lineage>
        <taxon>Bacteria</taxon>
        <taxon>Pseudomonadati</taxon>
        <taxon>Pseudomonadota</taxon>
        <taxon>Alphaproteobacteria</taxon>
        <taxon>Acetobacterales</taxon>
        <taxon>Acetobacteraceae</taxon>
        <taxon>Oleomonas</taxon>
    </lineage>
</organism>
<keyword evidence="7" id="KW-1185">Reference proteome</keyword>
<protein>
    <submittedName>
        <fullName evidence="6">LysR family transcriptional regulator</fullName>
    </submittedName>
</protein>
<evidence type="ECO:0000313" key="6">
    <source>
        <dbReference type="EMBL" id="RJF88261.1"/>
    </source>
</evidence>
<dbReference type="SUPFAM" id="SSF53850">
    <property type="entry name" value="Periplasmic binding protein-like II"/>
    <property type="match status" value="1"/>
</dbReference>
<dbReference type="InterPro" id="IPR058163">
    <property type="entry name" value="LysR-type_TF_proteobact-type"/>
</dbReference>
<feature type="domain" description="HTH lysR-type" evidence="5">
    <location>
        <begin position="41"/>
        <end position="90"/>
    </location>
</feature>
<dbReference type="InterPro" id="IPR036388">
    <property type="entry name" value="WH-like_DNA-bd_sf"/>
</dbReference>
<proteinExistence type="inferred from homology"/>
<evidence type="ECO:0000313" key="7">
    <source>
        <dbReference type="Proteomes" id="UP000284605"/>
    </source>
</evidence>
<keyword evidence="3" id="KW-0238">DNA-binding</keyword>
<dbReference type="PROSITE" id="PS50931">
    <property type="entry name" value="HTH_LYSR"/>
    <property type="match status" value="1"/>
</dbReference>